<keyword evidence="3" id="KW-1185">Reference proteome</keyword>
<reference evidence="3" key="1">
    <citation type="journal article" date="2019" name="Int. J. Syst. Evol. Microbiol.">
        <title>The Global Catalogue of Microorganisms (GCM) 10K type strain sequencing project: providing services to taxonomists for standard genome sequencing and annotation.</title>
        <authorList>
            <consortium name="The Broad Institute Genomics Platform"/>
            <consortium name="The Broad Institute Genome Sequencing Center for Infectious Disease"/>
            <person name="Wu L."/>
            <person name="Ma J."/>
        </authorList>
    </citation>
    <scope>NUCLEOTIDE SEQUENCE [LARGE SCALE GENOMIC DNA]</scope>
    <source>
        <strain evidence="3">JCM 17688</strain>
    </source>
</reference>
<dbReference type="RefSeq" id="WP_385923577.1">
    <property type="nucleotide sequence ID" value="NZ_BAABFR010000050.1"/>
</dbReference>
<evidence type="ECO:0000313" key="3">
    <source>
        <dbReference type="Proteomes" id="UP001500635"/>
    </source>
</evidence>
<name>A0ABP8JVI8_9ACTN</name>
<protein>
    <recommendedName>
        <fullName evidence="1">AbiEi antitoxin N-terminal domain-containing protein</fullName>
    </recommendedName>
</protein>
<organism evidence="2 3">
    <name type="scientific">Tsukamurella soli</name>
    <dbReference type="NCBI Taxonomy" id="644556"/>
    <lineage>
        <taxon>Bacteria</taxon>
        <taxon>Bacillati</taxon>
        <taxon>Actinomycetota</taxon>
        <taxon>Actinomycetes</taxon>
        <taxon>Mycobacteriales</taxon>
        <taxon>Tsukamurellaceae</taxon>
        <taxon>Tsukamurella</taxon>
    </lineage>
</organism>
<comment type="caution">
    <text evidence="2">The sequence shown here is derived from an EMBL/GenBank/DDBJ whole genome shotgun (WGS) entry which is preliminary data.</text>
</comment>
<evidence type="ECO:0000313" key="2">
    <source>
        <dbReference type="EMBL" id="GAA4396614.1"/>
    </source>
</evidence>
<accession>A0ABP8JVI8</accession>
<dbReference type="Proteomes" id="UP001500635">
    <property type="component" value="Unassembled WGS sequence"/>
</dbReference>
<evidence type="ECO:0000259" key="1">
    <source>
        <dbReference type="Pfam" id="PF13338"/>
    </source>
</evidence>
<proteinExistence type="predicted"/>
<dbReference type="Pfam" id="PF13338">
    <property type="entry name" value="AbiEi_4"/>
    <property type="match status" value="1"/>
</dbReference>
<dbReference type="InterPro" id="IPR025159">
    <property type="entry name" value="AbiEi_N"/>
</dbReference>
<feature type="domain" description="AbiEi antitoxin N-terminal" evidence="1">
    <location>
        <begin position="9"/>
        <end position="55"/>
    </location>
</feature>
<sequence length="69" mass="7382">MGDFASEGRLARLLGENDGVITRRAALAIGMKSSAIDRRVAAKLWQTLAPGVYLSTAHPLTDAVCWTPL</sequence>
<dbReference type="EMBL" id="BAABFR010000050">
    <property type="protein sequence ID" value="GAA4396614.1"/>
    <property type="molecule type" value="Genomic_DNA"/>
</dbReference>
<gene>
    <name evidence="2" type="ORF">GCM10023147_31190</name>
</gene>